<protein>
    <submittedName>
        <fullName evidence="1">Uncharacterized protein</fullName>
    </submittedName>
</protein>
<evidence type="ECO:0000313" key="2">
    <source>
        <dbReference type="Proteomes" id="UP000250235"/>
    </source>
</evidence>
<accession>A0A2Z7A123</accession>
<proteinExistence type="predicted"/>
<dbReference type="AlphaFoldDB" id="A0A2Z7A123"/>
<evidence type="ECO:0000313" key="1">
    <source>
        <dbReference type="EMBL" id="KZT76580.1"/>
    </source>
</evidence>
<sequence>MTARDLRACRASRLDAGLLIAQWLRDRWPCPSARCCADECKIGDRRHAAAARWCRFTSRAGRAIGATGRQPRVQIVARWSVIVHHGWTCIARLRHACRGRAWPLRRARFSWWRTPPTVAAQRCSGDVVKADFF</sequence>
<dbReference type="Proteomes" id="UP000250235">
    <property type="component" value="Unassembled WGS sequence"/>
</dbReference>
<reference evidence="1 2" key="1">
    <citation type="journal article" date="2015" name="Proc. Natl. Acad. Sci. U.S.A.">
        <title>The resurrection genome of Boea hygrometrica: A blueprint for survival of dehydration.</title>
        <authorList>
            <person name="Xiao L."/>
            <person name="Yang G."/>
            <person name="Zhang L."/>
            <person name="Yang X."/>
            <person name="Zhao S."/>
            <person name="Ji Z."/>
            <person name="Zhou Q."/>
            <person name="Hu M."/>
            <person name="Wang Y."/>
            <person name="Chen M."/>
            <person name="Xu Y."/>
            <person name="Jin H."/>
            <person name="Xiao X."/>
            <person name="Hu G."/>
            <person name="Bao F."/>
            <person name="Hu Y."/>
            <person name="Wan P."/>
            <person name="Li L."/>
            <person name="Deng X."/>
            <person name="Kuang T."/>
            <person name="Xiang C."/>
            <person name="Zhu J.K."/>
            <person name="Oliver M.J."/>
            <person name="He Y."/>
        </authorList>
    </citation>
    <scope>NUCLEOTIDE SEQUENCE [LARGE SCALE GENOMIC DNA]</scope>
    <source>
        <strain evidence="2">cv. XS01</strain>
    </source>
</reference>
<gene>
    <name evidence="1" type="ORF">F511_46395</name>
</gene>
<dbReference type="EMBL" id="KV108873">
    <property type="protein sequence ID" value="KZT76580.1"/>
    <property type="molecule type" value="Genomic_DNA"/>
</dbReference>
<organism evidence="1 2">
    <name type="scientific">Dorcoceras hygrometricum</name>
    <dbReference type="NCBI Taxonomy" id="472368"/>
    <lineage>
        <taxon>Eukaryota</taxon>
        <taxon>Viridiplantae</taxon>
        <taxon>Streptophyta</taxon>
        <taxon>Embryophyta</taxon>
        <taxon>Tracheophyta</taxon>
        <taxon>Spermatophyta</taxon>
        <taxon>Magnoliopsida</taxon>
        <taxon>eudicotyledons</taxon>
        <taxon>Gunneridae</taxon>
        <taxon>Pentapetalae</taxon>
        <taxon>asterids</taxon>
        <taxon>lamiids</taxon>
        <taxon>Lamiales</taxon>
        <taxon>Gesneriaceae</taxon>
        <taxon>Didymocarpoideae</taxon>
        <taxon>Trichosporeae</taxon>
        <taxon>Loxocarpinae</taxon>
        <taxon>Dorcoceras</taxon>
    </lineage>
</organism>
<name>A0A2Z7A123_9LAMI</name>
<keyword evidence="2" id="KW-1185">Reference proteome</keyword>